<reference evidence="2" key="1">
    <citation type="journal article" date="2015" name="Nat. Genet.">
        <title>The genome and transcriptome of the zoonotic hookworm Ancylostoma ceylanicum identify infection-specific gene families.</title>
        <authorList>
            <person name="Schwarz E.M."/>
            <person name="Hu Y."/>
            <person name="Antoshechkin I."/>
            <person name="Miller M.M."/>
            <person name="Sternberg P.W."/>
            <person name="Aroian R.V."/>
        </authorList>
    </citation>
    <scope>NUCLEOTIDE SEQUENCE</scope>
    <source>
        <strain evidence="2">HY135</strain>
    </source>
</reference>
<dbReference type="AlphaFoldDB" id="A0A016WD57"/>
<sequence>MGLRYKMNTIFVISTPNNPPPPEQNLRGFCEVQYLPCIYQNPVKMGLLYKMYTIFVFEKLGGGAPNANSANVINSYRENPDSPLWRRFHRERRGRAACISRSWLGHRHGRPHQA</sequence>
<name>A0A016WD57_9BILA</name>
<organism evidence="1 2">
    <name type="scientific">Ancylostoma ceylanicum</name>
    <dbReference type="NCBI Taxonomy" id="53326"/>
    <lineage>
        <taxon>Eukaryota</taxon>
        <taxon>Metazoa</taxon>
        <taxon>Ecdysozoa</taxon>
        <taxon>Nematoda</taxon>
        <taxon>Chromadorea</taxon>
        <taxon>Rhabditida</taxon>
        <taxon>Rhabditina</taxon>
        <taxon>Rhabditomorpha</taxon>
        <taxon>Strongyloidea</taxon>
        <taxon>Ancylostomatidae</taxon>
        <taxon>Ancylostomatinae</taxon>
        <taxon>Ancylostoma</taxon>
    </lineage>
</organism>
<proteinExistence type="predicted"/>
<protein>
    <submittedName>
        <fullName evidence="1">Uncharacterized protein</fullName>
    </submittedName>
</protein>
<keyword evidence="2" id="KW-1185">Reference proteome</keyword>
<comment type="caution">
    <text evidence="1">The sequence shown here is derived from an EMBL/GenBank/DDBJ whole genome shotgun (WGS) entry which is preliminary data.</text>
</comment>
<evidence type="ECO:0000313" key="1">
    <source>
        <dbReference type="EMBL" id="EYC37779.1"/>
    </source>
</evidence>
<evidence type="ECO:0000313" key="2">
    <source>
        <dbReference type="Proteomes" id="UP000024635"/>
    </source>
</evidence>
<dbReference type="EMBL" id="JARK01000366">
    <property type="protein sequence ID" value="EYC37779.1"/>
    <property type="molecule type" value="Genomic_DNA"/>
</dbReference>
<gene>
    <name evidence="1" type="primary">Acey_s0766.g2171</name>
    <name evidence="1" type="ORF">Y032_0766g2171</name>
</gene>
<dbReference type="Proteomes" id="UP000024635">
    <property type="component" value="Unassembled WGS sequence"/>
</dbReference>
<accession>A0A016WD57</accession>